<dbReference type="InterPro" id="IPR011010">
    <property type="entry name" value="DNA_brk_join_enz"/>
</dbReference>
<dbReference type="GO" id="GO:0015074">
    <property type="term" value="P:DNA integration"/>
    <property type="evidence" value="ECO:0007669"/>
    <property type="project" value="InterPro"/>
</dbReference>
<feature type="compositionally biased region" description="Polar residues" evidence="2">
    <location>
        <begin position="306"/>
        <end position="366"/>
    </location>
</feature>
<dbReference type="GO" id="GO:0006310">
    <property type="term" value="P:DNA recombination"/>
    <property type="evidence" value="ECO:0007669"/>
    <property type="project" value="UniProtKB-KW"/>
</dbReference>
<evidence type="ECO:0000256" key="1">
    <source>
        <dbReference type="ARBA" id="ARBA00023172"/>
    </source>
</evidence>
<dbReference type="EMBL" id="CAJNDS010002597">
    <property type="protein sequence ID" value="CAE7539523.1"/>
    <property type="molecule type" value="Genomic_DNA"/>
</dbReference>
<keyword evidence="4" id="KW-1185">Reference proteome</keyword>
<accession>A0A812TVV7</accession>
<dbReference type="PANTHER" id="PTHR33050:SF7">
    <property type="entry name" value="RIBONUCLEASE H"/>
    <property type="match status" value="1"/>
</dbReference>
<dbReference type="InterPro" id="IPR052055">
    <property type="entry name" value="Hepadnavirus_pol/RT"/>
</dbReference>
<feature type="compositionally biased region" description="Basic and acidic residues" evidence="2">
    <location>
        <begin position="1400"/>
        <end position="1411"/>
    </location>
</feature>
<feature type="region of interest" description="Disordered" evidence="2">
    <location>
        <begin position="263"/>
        <end position="368"/>
    </location>
</feature>
<dbReference type="Gene3D" id="1.10.443.10">
    <property type="entry name" value="Intergrase catalytic core"/>
    <property type="match status" value="1"/>
</dbReference>
<dbReference type="PANTHER" id="PTHR33050">
    <property type="entry name" value="REVERSE TRANSCRIPTASE DOMAIN-CONTAINING PROTEIN"/>
    <property type="match status" value="1"/>
</dbReference>
<feature type="region of interest" description="Disordered" evidence="2">
    <location>
        <begin position="137"/>
        <end position="201"/>
    </location>
</feature>
<comment type="caution">
    <text evidence="3">The sequence shown here is derived from an EMBL/GenBank/DDBJ whole genome shotgun (WGS) entry which is preliminary data.</text>
</comment>
<feature type="region of interest" description="Disordered" evidence="2">
    <location>
        <begin position="225"/>
        <end position="244"/>
    </location>
</feature>
<keyword evidence="1" id="KW-0233">DNA recombination</keyword>
<evidence type="ECO:0000313" key="3">
    <source>
        <dbReference type="EMBL" id="CAE7539523.1"/>
    </source>
</evidence>
<feature type="region of interest" description="Disordered" evidence="2">
    <location>
        <begin position="576"/>
        <end position="598"/>
    </location>
</feature>
<dbReference type="Proteomes" id="UP000604046">
    <property type="component" value="Unassembled WGS sequence"/>
</dbReference>
<sequence length="2567" mass="280604">MSSSAAGEAMVRSLAGLSWPDLVAAFRASTPGARSKIILAIDKADADDHEAAVPLAELNATSPSTSEQLMRTTVDFGLASTALSSTTPAATAPAQMLPSKLLDIVKAKPASPPSGVSVTSTPPTRVHIDLDALDGMSVDDDTATPCVPGSATPLPASLVPGGDGGPAPGLVDLSSATSGTTSSTASLVPGGNGGPAPGLVDSSLATSSIISLLWDGRRLRATQMDSLPDVKDNNAPFDPRTLSDGRHLRGGQCEGHSNGLLLTTSPALNTATGGQGPSSWTSPTTTTPGGPWGSHTVAGTQHDGDSWSSSWTFWAPQQASSLDTTSAPSTTSHGGSVSEGTSQAAQPGATTSANSHRSASRSQSQPMEKEPMELLDLMNEVGEHLVIPLPSLPANVPQQAMPENVQHCRQLGWCNRVCPGANKAIPGCMRRCYRPVPASPGYHKGTWLLVVAVADVAPLDFDLVGRPCRSVGCLGVDKEKDTRLCCSFSFTADHTLFATAPMATSTFASLVKATHEAGLDPAILLTLQDIGVSSVDDAVSALGRPSLGPDIQAALDALVTVVHGARTASACTAPTTAGPLRNLKRKDVPRPAPQPHGGCLQKALRAADPAVRDETLRTFQADIFARSNQAPQDSRWKTWQRLAEAWSLRPIPLTTDLVAKVGSLLKAGGYKSCKQYFSRARRAHVENFGELDAGVVLAISDAVRSIERGLGGPALKQAFRVEELRFSDTNTTAAGHAMVVGGCWFLTREIESAALRRGDISFDHESFTVSVKLAASKTDTQARSVTRSHRCYCQVVGEQLCPFHVLEHYYMLDTGASDDVPLFHDGDYVELSKNQAVELIRATLAAAGVATRDDNGHPRFGGHCLRVSGAQWLCRLKIPTSTIALLGRWGSRAIERYLQDAELTNLEPAAPFPPPPPATPTSVRQWLLCDSPGDERAAVETEGSTSAVGKDSTAATSALEERLEQLSLAVERLQHRQRFIVSRKTHIRDPLEGDRNPAKWQAQCGWRYGHSKFWRSDSESGSLCKKCFPAQGNVVDLDSSSASSEDTVVVGRSGNDSSGGPVAMADFDDEMQRLLEDAGADMSLRRYLRHRGFVKVGLFAAAASSTDELDAALLQPLIDGYTIATDDIIQLDALAVTVAKARLRFMWKKSQPAGAAPTAATAPTATASAATSSKSSKELPTGWWAAQIAKYEAGSGMTPSRTFPQDELLGAETVLARLVHEDKTKLYTALSLTELVEARFFNAAGEPNPIHQHRRNKKSTTLTIKKEGDLDDGYSLEAEKEAPWNPKSTLAILDCLTAIRWAWTLCEFGEESDIVRFINWFQKKVRQNSSRLEQMKSYWEAVAWRIALQSRSGGKFADIVDAIIDDTQAFQEAMARDVPSDRPAKKQTLQTSTTAQHWTPKWESKTSDFKGKSRKGGGKGGKPVLKRWQPYSYGDRRPEQGSWQRDSWRSDGDRYSGRQAKRPRIESPAVVLKPNPRFSQRKQGLIVLSFFDGLGSAPHIATTWLQDFEVRRIFAWETDGDLAKLSQERFGALLVHRGDFVADDVQALISDLDQDDPDRSCAVLVTGGPPCHDHSRIRNEAPGSAGPEGSKFLGFCEFLRSLEAAWGRAQAALVVENVVPQNKQDVRMFEQKLSATAVVADAADFGVISRPRVWWTRIQWQQLASSSSCPVRLRWSKYQGLPQVHFDVPKDDLHDYDVGELQWPENLTSGRRLLPCLTTPADNPEGRSAPRSCKGKVDSDTQARWLAHNRSLAPWHFEAGNMWKAPDGRLCLPTPSIKEQLHHLPKNYTSSLTPHQRDKALANGWHVGVARWMMALALFCGQIPASSSSTSVPQPLGPFGENALDVVCNIWQSAPLLVGPGVPLAQEAVDLSAITDSAEHWRASFGLLHPHQAPPSLEPGLAQWLPVWSHWKSVLPDLRPRVTQALKLFVDDLEEETAQWFSTLPTHVKELYQDTRGRPTLQVPAIKSLARRLGWPDYVLFDELSQGFPLLGQISPGAGWRQRSDARYSTPVPVEQFFRENDEFVCTRLRHTKVDQHWHTMATEIASDVVKGRMEGPFEAPAHWPKRTVALADFEHTRRLLPLPPGGRMAVSFAFPVHQVGADGAPKVRRAEDWRSSGANKTVSVDDTPAYHDIYAFIAVGRAIAARHPGVQLVTWGLDHEAAYRQLPAENPDHAYVILPTPAGPTLWRHRALLFGSTASVWSYCRTADCMAWLTRSLWLSPTLHFVDDYGATETSPEADSSFQEIQEGCGYLGFRFKASKAQPPSNKQTLLGVELQYFPDRAEIHPTSARVVRLRNQLEELLVCGQLRPRDAASLVGRLQFVAQSLFGQAGAAALKPFHRRAAAENHRRGGAEWPLGSALTSAIQWLVGRLQAPRPRTINFVVHDTAVIYADAFFEMGGRKWRPGDDYDIDNIVAPSTFVNGWGCVVRTKDECLYAAGTLPMWFTRHFFTRRSYIYVLEIMAQVIPLVRLADRLPRHITLFIDNEPARHALIKGFGRDDCVNKLIQWFWTFVEDHGWWPVWQRVPTSANASDAVSRFDFDHAEAEGWQRVDLTDDAFLQFVLDSIL</sequence>
<gene>
    <name evidence="3" type="primary">kanC</name>
    <name evidence="3" type="ORF">SNAT2548_LOCUS30253</name>
</gene>
<evidence type="ECO:0000313" key="4">
    <source>
        <dbReference type="Proteomes" id="UP000604046"/>
    </source>
</evidence>
<dbReference type="InterPro" id="IPR013762">
    <property type="entry name" value="Integrase-like_cat_sf"/>
</dbReference>
<proteinExistence type="predicted"/>
<feature type="compositionally biased region" description="Basic and acidic residues" evidence="2">
    <location>
        <begin position="1374"/>
        <end position="1384"/>
    </location>
</feature>
<dbReference type="SUPFAM" id="SSF53335">
    <property type="entry name" value="S-adenosyl-L-methionine-dependent methyltransferases"/>
    <property type="match status" value="1"/>
</dbReference>
<feature type="compositionally biased region" description="Low complexity" evidence="2">
    <location>
        <begin position="174"/>
        <end position="186"/>
    </location>
</feature>
<protein>
    <submittedName>
        <fullName evidence="3">KanC protein</fullName>
    </submittedName>
</protein>
<evidence type="ECO:0000256" key="2">
    <source>
        <dbReference type="SAM" id="MobiDB-lite"/>
    </source>
</evidence>
<feature type="compositionally biased region" description="Low complexity" evidence="2">
    <location>
        <begin position="277"/>
        <end position="289"/>
    </location>
</feature>
<dbReference type="Gene3D" id="3.40.50.150">
    <property type="entry name" value="Vaccinia Virus protein VP39"/>
    <property type="match status" value="1"/>
</dbReference>
<dbReference type="InterPro" id="IPR029063">
    <property type="entry name" value="SAM-dependent_MTases_sf"/>
</dbReference>
<name>A0A812TVV7_9DINO</name>
<dbReference type="SUPFAM" id="SSF56349">
    <property type="entry name" value="DNA breaking-rejoining enzymes"/>
    <property type="match status" value="1"/>
</dbReference>
<organism evidence="3 4">
    <name type="scientific">Symbiodinium natans</name>
    <dbReference type="NCBI Taxonomy" id="878477"/>
    <lineage>
        <taxon>Eukaryota</taxon>
        <taxon>Sar</taxon>
        <taxon>Alveolata</taxon>
        <taxon>Dinophyceae</taxon>
        <taxon>Suessiales</taxon>
        <taxon>Symbiodiniaceae</taxon>
        <taxon>Symbiodinium</taxon>
    </lineage>
</organism>
<feature type="region of interest" description="Disordered" evidence="2">
    <location>
        <begin position="1374"/>
        <end position="1467"/>
    </location>
</feature>
<feature type="compositionally biased region" description="Basic and acidic residues" evidence="2">
    <location>
        <begin position="1446"/>
        <end position="1456"/>
    </location>
</feature>
<feature type="compositionally biased region" description="Polar residues" evidence="2">
    <location>
        <begin position="1387"/>
        <end position="1397"/>
    </location>
</feature>
<reference evidence="3" key="1">
    <citation type="submission" date="2021-02" db="EMBL/GenBank/DDBJ databases">
        <authorList>
            <person name="Dougan E. K."/>
            <person name="Rhodes N."/>
            <person name="Thang M."/>
            <person name="Chan C."/>
        </authorList>
    </citation>
    <scope>NUCLEOTIDE SEQUENCE</scope>
</reference>
<dbReference type="GO" id="GO:0003677">
    <property type="term" value="F:DNA binding"/>
    <property type="evidence" value="ECO:0007669"/>
    <property type="project" value="InterPro"/>
</dbReference>